<evidence type="ECO:0000313" key="2">
    <source>
        <dbReference type="EMBL" id="CDS25061.1"/>
    </source>
</evidence>
<reference evidence="2" key="2">
    <citation type="submission" date="2014-06" db="EMBL/GenBank/DDBJ databases">
        <authorList>
            <person name="Aslett M."/>
        </authorList>
    </citation>
    <scope>NUCLEOTIDE SEQUENCE</scope>
</reference>
<evidence type="ECO:0000313" key="4">
    <source>
        <dbReference type="WBParaSite" id="EgrG_002056800"/>
    </source>
</evidence>
<evidence type="ECO:0000256" key="1">
    <source>
        <dbReference type="SAM" id="MobiDB-lite"/>
    </source>
</evidence>
<accession>A0A068X2N5</accession>
<sequence>MNAGITAPHRTTLRSTLQTSDSSSEVPSASTDHQMHFGIATVSAIYMSTANSEKLDLVYHTTCAFVSVLRNRIRGSCLHIQHLRQLTPARKTSPCLQKQNKM</sequence>
<dbReference type="AlphaFoldDB" id="A0A068X2N5"/>
<proteinExistence type="predicted"/>
<name>A0A068X2N5_ECHGR</name>
<dbReference type="Proteomes" id="UP000492820">
    <property type="component" value="Unassembled WGS sequence"/>
</dbReference>
<reference evidence="4" key="3">
    <citation type="submission" date="2020-10" db="UniProtKB">
        <authorList>
            <consortium name="WormBaseParasite"/>
        </authorList>
    </citation>
    <scope>IDENTIFICATION</scope>
</reference>
<gene>
    <name evidence="2" type="ORF">EgrG_002056800</name>
</gene>
<reference evidence="2 3" key="1">
    <citation type="journal article" date="2013" name="Nature">
        <title>The genomes of four tapeworm species reveal adaptations to parasitism.</title>
        <authorList>
            <person name="Tsai I.J."/>
            <person name="Zarowiecki M."/>
            <person name="Holroyd N."/>
            <person name="Garciarrubio A."/>
            <person name="Sanchez-Flores A."/>
            <person name="Brooks K.L."/>
            <person name="Tracey A."/>
            <person name="Bobes R.J."/>
            <person name="Fragoso G."/>
            <person name="Sciutto E."/>
            <person name="Aslett M."/>
            <person name="Beasley H."/>
            <person name="Bennett H.M."/>
            <person name="Cai J."/>
            <person name="Camicia F."/>
            <person name="Clark R."/>
            <person name="Cucher M."/>
            <person name="De Silva N."/>
            <person name="Day T.A."/>
            <person name="Deplazes P."/>
            <person name="Estrada K."/>
            <person name="Fernandez C."/>
            <person name="Holland P.W."/>
            <person name="Hou J."/>
            <person name="Hu S."/>
            <person name="Huckvale T."/>
            <person name="Hung S.S."/>
            <person name="Kamenetzky L."/>
            <person name="Keane J.A."/>
            <person name="Kiss F."/>
            <person name="Koziol U."/>
            <person name="Lambert O."/>
            <person name="Liu K."/>
            <person name="Luo X."/>
            <person name="Luo Y."/>
            <person name="Macchiaroli N."/>
            <person name="Nichol S."/>
            <person name="Paps J."/>
            <person name="Parkinson J."/>
            <person name="Pouchkina-Stantcheva N."/>
            <person name="Riddiford N."/>
            <person name="Rosenzvit M."/>
            <person name="Salinas G."/>
            <person name="Wasmuth J.D."/>
            <person name="Zamanian M."/>
            <person name="Zheng Y."/>
            <person name="Cai X."/>
            <person name="Soberon X."/>
            <person name="Olson P.D."/>
            <person name="Laclette J.P."/>
            <person name="Brehm K."/>
            <person name="Berriman M."/>
            <person name="Garciarrubio A."/>
            <person name="Bobes R.J."/>
            <person name="Fragoso G."/>
            <person name="Sanchez-Flores A."/>
            <person name="Estrada K."/>
            <person name="Cevallos M.A."/>
            <person name="Morett E."/>
            <person name="Gonzalez V."/>
            <person name="Portillo T."/>
            <person name="Ochoa-Leyva A."/>
            <person name="Jose M.V."/>
            <person name="Sciutto E."/>
            <person name="Landa A."/>
            <person name="Jimenez L."/>
            <person name="Valdes V."/>
            <person name="Carrero J.C."/>
            <person name="Larralde C."/>
            <person name="Morales-Montor J."/>
            <person name="Limon-Lason J."/>
            <person name="Soberon X."/>
            <person name="Laclette J.P."/>
        </authorList>
    </citation>
    <scope>NUCLEOTIDE SEQUENCE [LARGE SCALE GENOMIC DNA]</scope>
</reference>
<dbReference type="WBParaSite" id="EgrG_002056800">
    <property type="protein sequence ID" value="EgrG_002056800"/>
    <property type="gene ID" value="EgrG_002056800"/>
</dbReference>
<dbReference type="EMBL" id="LK028701">
    <property type="protein sequence ID" value="CDS25061.1"/>
    <property type="molecule type" value="Genomic_DNA"/>
</dbReference>
<protein>
    <submittedName>
        <fullName evidence="2 4">Uncharacterized protein</fullName>
    </submittedName>
</protein>
<evidence type="ECO:0000313" key="3">
    <source>
        <dbReference type="Proteomes" id="UP000492820"/>
    </source>
</evidence>
<feature type="compositionally biased region" description="Polar residues" evidence="1">
    <location>
        <begin position="13"/>
        <end position="31"/>
    </location>
</feature>
<organism evidence="2">
    <name type="scientific">Echinococcus granulosus</name>
    <name type="common">Hydatid tapeworm</name>
    <dbReference type="NCBI Taxonomy" id="6210"/>
    <lineage>
        <taxon>Eukaryota</taxon>
        <taxon>Metazoa</taxon>
        <taxon>Spiralia</taxon>
        <taxon>Lophotrochozoa</taxon>
        <taxon>Platyhelminthes</taxon>
        <taxon>Cestoda</taxon>
        <taxon>Eucestoda</taxon>
        <taxon>Cyclophyllidea</taxon>
        <taxon>Taeniidae</taxon>
        <taxon>Echinococcus</taxon>
        <taxon>Echinococcus granulosus group</taxon>
    </lineage>
</organism>
<feature type="region of interest" description="Disordered" evidence="1">
    <location>
        <begin position="1"/>
        <end position="31"/>
    </location>
</feature>